<name>A0A0F6QHE4_9NEOP</name>
<dbReference type="PRINTS" id="PR00123">
    <property type="entry name" value="ATPASEA"/>
</dbReference>
<keyword evidence="5 12" id="KW-0812">Transmembrane</keyword>
<evidence type="ECO:0000256" key="1">
    <source>
        <dbReference type="ARBA" id="ARBA00004141"/>
    </source>
</evidence>
<feature type="transmembrane region" description="Helical" evidence="12">
    <location>
        <begin position="178"/>
        <end position="211"/>
    </location>
</feature>
<dbReference type="PANTHER" id="PTHR11410">
    <property type="entry name" value="ATP SYNTHASE SUBUNIT A"/>
    <property type="match status" value="1"/>
</dbReference>
<dbReference type="SUPFAM" id="SSF81336">
    <property type="entry name" value="F1F0 ATP synthase subunit A"/>
    <property type="match status" value="1"/>
</dbReference>
<dbReference type="InterPro" id="IPR035908">
    <property type="entry name" value="F0_ATP_A_sf"/>
</dbReference>
<dbReference type="AlphaFoldDB" id="A0A0F6QHE4"/>
<feature type="transmembrane region" description="Helical" evidence="12">
    <location>
        <begin position="58"/>
        <end position="77"/>
    </location>
</feature>
<keyword evidence="10" id="KW-0066">ATP synthesis</keyword>
<keyword evidence="6" id="KW-0375">Hydrogen ion transport</keyword>
<evidence type="ECO:0000256" key="3">
    <source>
        <dbReference type="ARBA" id="ARBA00022448"/>
    </source>
</evidence>
<evidence type="ECO:0000256" key="5">
    <source>
        <dbReference type="ARBA" id="ARBA00022692"/>
    </source>
</evidence>
<dbReference type="GO" id="GO:0005743">
    <property type="term" value="C:mitochondrial inner membrane"/>
    <property type="evidence" value="ECO:0007669"/>
    <property type="project" value="UniProtKB-SubCell"/>
</dbReference>
<organism evidence="13">
    <name type="scientific">Liposcelis nr. bostrychophila AZ</name>
    <dbReference type="NCBI Taxonomy" id="1643344"/>
    <lineage>
        <taxon>Eukaryota</taxon>
        <taxon>Metazoa</taxon>
        <taxon>Ecdysozoa</taxon>
        <taxon>Arthropoda</taxon>
        <taxon>Hexapoda</taxon>
        <taxon>Insecta</taxon>
        <taxon>Pterygota</taxon>
        <taxon>Neoptera</taxon>
        <taxon>Paraneoptera</taxon>
        <taxon>Psocodea</taxon>
        <taxon>Troctomorpha</taxon>
        <taxon>Liposcelidetae</taxon>
        <taxon>Liposcelididae</taxon>
        <taxon>Liposcelis</taxon>
    </lineage>
</organism>
<gene>
    <name evidence="13" type="primary">ATP6</name>
</gene>
<feature type="transmembrane region" description="Helical" evidence="12">
    <location>
        <begin position="151"/>
        <end position="171"/>
    </location>
</feature>
<keyword evidence="13" id="KW-0496">Mitochondrion</keyword>
<keyword evidence="3" id="KW-0813">Transport</keyword>
<dbReference type="EMBL" id="KP657691">
    <property type="protein sequence ID" value="AKE07177.1"/>
    <property type="molecule type" value="Genomic_DNA"/>
</dbReference>
<dbReference type="InterPro" id="IPR045083">
    <property type="entry name" value="ATP_synth_F0_asu_bact/mt"/>
</dbReference>
<comment type="similarity">
    <text evidence="2">Belongs to the ATPase A chain family.</text>
</comment>
<evidence type="ECO:0000256" key="12">
    <source>
        <dbReference type="SAM" id="Phobius"/>
    </source>
</evidence>
<dbReference type="CDD" id="cd00310">
    <property type="entry name" value="ATP-synt_Fo_a_6"/>
    <property type="match status" value="1"/>
</dbReference>
<dbReference type="GO" id="GO:0046933">
    <property type="term" value="F:proton-transporting ATP synthase activity, rotational mechanism"/>
    <property type="evidence" value="ECO:0007669"/>
    <property type="project" value="TreeGrafter"/>
</dbReference>
<dbReference type="Gene3D" id="1.20.120.220">
    <property type="entry name" value="ATP synthase, F0 complex, subunit A"/>
    <property type="match status" value="1"/>
</dbReference>
<evidence type="ECO:0000256" key="9">
    <source>
        <dbReference type="ARBA" id="ARBA00023136"/>
    </source>
</evidence>
<evidence type="ECO:0000256" key="10">
    <source>
        <dbReference type="ARBA" id="ARBA00023310"/>
    </source>
</evidence>
<feature type="transmembrane region" description="Helical" evidence="12">
    <location>
        <begin position="83"/>
        <end position="106"/>
    </location>
</feature>
<dbReference type="InterPro" id="IPR000568">
    <property type="entry name" value="ATP_synth_F0_asu"/>
</dbReference>
<comment type="subcellular location">
    <subcellularLocation>
        <location evidence="1">Membrane</location>
        <topology evidence="1">Multi-pass membrane protein</topology>
    </subcellularLocation>
    <subcellularLocation>
        <location evidence="11">Mitochondrion inner membrane</location>
        <topology evidence="11">Multi-pass membrane protein</topology>
    </subcellularLocation>
</comment>
<keyword evidence="9 12" id="KW-0472">Membrane</keyword>
<evidence type="ECO:0000313" key="13">
    <source>
        <dbReference type="EMBL" id="AKE07177.1"/>
    </source>
</evidence>
<dbReference type="InterPro" id="IPR023011">
    <property type="entry name" value="ATP_synth_F0_asu_AS"/>
</dbReference>
<keyword evidence="4" id="KW-0138">CF(0)</keyword>
<feature type="transmembrane region" description="Helical" evidence="12">
    <location>
        <begin position="12"/>
        <end position="31"/>
    </location>
</feature>
<accession>A0A0F6QHE4</accession>
<keyword evidence="8" id="KW-0406">Ion transport</keyword>
<evidence type="ECO:0000256" key="4">
    <source>
        <dbReference type="ARBA" id="ARBA00022547"/>
    </source>
</evidence>
<keyword evidence="7 12" id="KW-1133">Transmembrane helix</keyword>
<dbReference type="PROSITE" id="PS00449">
    <property type="entry name" value="ATPASE_A"/>
    <property type="match status" value="1"/>
</dbReference>
<sequence length="217" mass="24918">MMMSLFAIFDPSSNLFLVNNWNMFFLFLLVNKTKMMNFNNMNVTLNLMKKMLMSELKLIINSKIFCFLLSIFFFIMMTNLSGLLPFVFTLTSHLSVSLSMSALFWASIMFSGWYKYNMMFSHLVPLGCPNALMPFMVLIESISQMIRPLTLSVRLSANIIAGHMIMSLLSMSSMKSNLIFFLSLMVEMLITVLEVGVALIQPYVFFILLALYSQEIN</sequence>
<proteinExistence type="inferred from homology"/>
<dbReference type="NCBIfam" id="TIGR01131">
    <property type="entry name" value="ATP_synt_6_or_A"/>
    <property type="match status" value="1"/>
</dbReference>
<geneLocation type="mitochondrion" evidence="13"/>
<evidence type="ECO:0000256" key="11">
    <source>
        <dbReference type="RuleBase" id="RU004450"/>
    </source>
</evidence>
<protein>
    <recommendedName>
        <fullName evidence="11">ATP synthase subunit a</fullName>
    </recommendedName>
</protein>
<dbReference type="Pfam" id="PF00119">
    <property type="entry name" value="ATP-synt_A"/>
    <property type="match status" value="1"/>
</dbReference>
<evidence type="ECO:0000256" key="8">
    <source>
        <dbReference type="ARBA" id="ARBA00023065"/>
    </source>
</evidence>
<evidence type="ECO:0000256" key="6">
    <source>
        <dbReference type="ARBA" id="ARBA00022781"/>
    </source>
</evidence>
<evidence type="ECO:0000256" key="7">
    <source>
        <dbReference type="ARBA" id="ARBA00022989"/>
    </source>
</evidence>
<dbReference type="GO" id="GO:0045259">
    <property type="term" value="C:proton-transporting ATP synthase complex"/>
    <property type="evidence" value="ECO:0007669"/>
    <property type="project" value="UniProtKB-KW"/>
</dbReference>
<dbReference type="PANTHER" id="PTHR11410:SF0">
    <property type="entry name" value="ATP SYNTHASE SUBUNIT A"/>
    <property type="match status" value="1"/>
</dbReference>
<evidence type="ECO:0000256" key="2">
    <source>
        <dbReference type="ARBA" id="ARBA00006810"/>
    </source>
</evidence>
<reference evidence="13" key="1">
    <citation type="journal article" date="2015" name="Proc. Natl. Acad. Sci. U.S.A.">
        <title>Maternal transmission, sex ratio distortion, and mitochondria.</title>
        <authorList>
            <person name="Perlman S.J."/>
            <person name="Hodson C.N."/>
            <person name="Hamilton P.T."/>
            <person name="Opit G.P."/>
            <person name="Gowen B.E."/>
        </authorList>
    </citation>
    <scope>NUCLEOTIDE SEQUENCE</scope>
    <source>
        <strain evidence="13">Arizona</strain>
    </source>
</reference>